<evidence type="ECO:0000256" key="2">
    <source>
        <dbReference type="ARBA" id="ARBA00012261"/>
    </source>
</evidence>
<dbReference type="RefSeq" id="WP_129723148.1">
    <property type="nucleotide sequence ID" value="NZ_CP101808.1"/>
</dbReference>
<comment type="function">
    <text evidence="5">Attaches a formyl group to the free amino group of methionyl-tRNA(fMet). The formyl group appears to play a dual role in the initiator identity of N-formylmethionyl-tRNA by promoting its recognition by IF2 and preventing the misappropriation of this tRNA by the elongation apparatus.</text>
</comment>
<gene>
    <name evidence="5 8" type="primary">fmt</name>
    <name evidence="8" type="ORF">NPA09_02560</name>
</gene>
<dbReference type="SUPFAM" id="SSF53328">
    <property type="entry name" value="Formyltransferase"/>
    <property type="match status" value="1"/>
</dbReference>
<feature type="domain" description="Formyl transferase N-terminal" evidence="6">
    <location>
        <begin position="9"/>
        <end position="169"/>
    </location>
</feature>
<evidence type="ECO:0000256" key="4">
    <source>
        <dbReference type="ARBA" id="ARBA00022917"/>
    </source>
</evidence>
<dbReference type="PANTHER" id="PTHR11138">
    <property type="entry name" value="METHIONYL-TRNA FORMYLTRANSFERASE"/>
    <property type="match status" value="1"/>
</dbReference>
<dbReference type="PANTHER" id="PTHR11138:SF5">
    <property type="entry name" value="METHIONYL-TRNA FORMYLTRANSFERASE, MITOCHONDRIAL"/>
    <property type="match status" value="1"/>
</dbReference>
<dbReference type="GO" id="GO:0004479">
    <property type="term" value="F:methionyl-tRNA formyltransferase activity"/>
    <property type="evidence" value="ECO:0007669"/>
    <property type="project" value="UniProtKB-EC"/>
</dbReference>
<dbReference type="InterPro" id="IPR011034">
    <property type="entry name" value="Formyl_transferase-like_C_sf"/>
</dbReference>
<reference evidence="8" key="1">
    <citation type="submission" date="2022-07" db="EMBL/GenBank/DDBJ databases">
        <title>Complete genome of Mycoplasma equigenitalium type strain T37.</title>
        <authorList>
            <person name="Spergser J."/>
        </authorList>
    </citation>
    <scope>NUCLEOTIDE SEQUENCE</scope>
    <source>
        <strain evidence="8">T37</strain>
    </source>
</reference>
<dbReference type="InterPro" id="IPR041711">
    <property type="entry name" value="Met-tRNA-FMT_N"/>
</dbReference>
<evidence type="ECO:0000313" key="9">
    <source>
        <dbReference type="Proteomes" id="UP001059576"/>
    </source>
</evidence>
<dbReference type="InterPro" id="IPR002376">
    <property type="entry name" value="Formyl_transf_N"/>
</dbReference>
<proteinExistence type="inferred from homology"/>
<dbReference type="HAMAP" id="MF_00182">
    <property type="entry name" value="Formyl_trans"/>
    <property type="match status" value="1"/>
</dbReference>
<dbReference type="PROSITE" id="PS00373">
    <property type="entry name" value="GART"/>
    <property type="match status" value="1"/>
</dbReference>
<organism evidence="8 9">
    <name type="scientific">Mycoplasmopsis equigenitalium</name>
    <dbReference type="NCBI Taxonomy" id="114883"/>
    <lineage>
        <taxon>Bacteria</taxon>
        <taxon>Bacillati</taxon>
        <taxon>Mycoplasmatota</taxon>
        <taxon>Mycoplasmoidales</taxon>
        <taxon>Metamycoplasmataceae</taxon>
        <taxon>Mycoplasmopsis</taxon>
    </lineage>
</organism>
<sequence>MKIVLCGTPAFILPVFAEIATKNEIVAVITQPDAKANRGQKIQENKVAAFAKNNNFLLFQPEKINDIFNQLFALEFDILLTYAFGQFIPTRILNLPKIAAINIHGSLLPKYRGAAPIQHALLNGDKETGISLIYMTKIMDAGDIIFSAKMPINPEDTTSILFNKITELALKNINYWLLKIKRNDIASVAQDESLVTFAHKLEKQDGELDKNRSIKDNINLIRAYADNPGAFTFINDKRVKVFRAQKEMVKNAPFIQVADGNLYFTKYQFESKKIVDLKN</sequence>
<protein>
    <recommendedName>
        <fullName evidence="2 5">Methionyl-tRNA formyltransferase</fullName>
        <ecNumber evidence="2 5">2.1.2.9</ecNumber>
    </recommendedName>
</protein>
<dbReference type="NCBIfam" id="TIGR00460">
    <property type="entry name" value="fmt"/>
    <property type="match status" value="1"/>
</dbReference>
<dbReference type="Pfam" id="PF02911">
    <property type="entry name" value="Formyl_trans_C"/>
    <property type="match status" value="1"/>
</dbReference>
<comment type="similarity">
    <text evidence="1 5">Belongs to the Fmt family.</text>
</comment>
<feature type="domain" description="Formyl transferase C-terminal" evidence="7">
    <location>
        <begin position="200"/>
        <end position="278"/>
    </location>
</feature>
<comment type="catalytic activity">
    <reaction evidence="5">
        <text>L-methionyl-tRNA(fMet) + (6R)-10-formyltetrahydrofolate = N-formyl-L-methionyl-tRNA(fMet) + (6S)-5,6,7,8-tetrahydrofolate + H(+)</text>
        <dbReference type="Rhea" id="RHEA:24380"/>
        <dbReference type="Rhea" id="RHEA-COMP:9952"/>
        <dbReference type="Rhea" id="RHEA-COMP:9953"/>
        <dbReference type="ChEBI" id="CHEBI:15378"/>
        <dbReference type="ChEBI" id="CHEBI:57453"/>
        <dbReference type="ChEBI" id="CHEBI:78530"/>
        <dbReference type="ChEBI" id="CHEBI:78844"/>
        <dbReference type="ChEBI" id="CHEBI:195366"/>
        <dbReference type="EC" id="2.1.2.9"/>
    </reaction>
</comment>
<evidence type="ECO:0000256" key="5">
    <source>
        <dbReference type="HAMAP-Rule" id="MF_00182"/>
    </source>
</evidence>
<dbReference type="InterPro" id="IPR044135">
    <property type="entry name" value="Met-tRNA-FMT_C"/>
</dbReference>
<dbReference type="Pfam" id="PF00551">
    <property type="entry name" value="Formyl_trans_N"/>
    <property type="match status" value="1"/>
</dbReference>
<evidence type="ECO:0000259" key="6">
    <source>
        <dbReference type="Pfam" id="PF00551"/>
    </source>
</evidence>
<dbReference type="SUPFAM" id="SSF50486">
    <property type="entry name" value="FMT C-terminal domain-like"/>
    <property type="match status" value="1"/>
</dbReference>
<dbReference type="CDD" id="cd08704">
    <property type="entry name" value="Met_tRNA_FMT_C"/>
    <property type="match status" value="1"/>
</dbReference>
<accession>A0ABY5J212</accession>
<name>A0ABY5J212_9BACT</name>
<dbReference type="InterPro" id="IPR005793">
    <property type="entry name" value="Formyl_trans_C"/>
</dbReference>
<dbReference type="Proteomes" id="UP001059576">
    <property type="component" value="Chromosome"/>
</dbReference>
<evidence type="ECO:0000313" key="8">
    <source>
        <dbReference type="EMBL" id="UUD36759.1"/>
    </source>
</evidence>
<dbReference type="InterPro" id="IPR036477">
    <property type="entry name" value="Formyl_transf_N_sf"/>
</dbReference>
<evidence type="ECO:0000256" key="3">
    <source>
        <dbReference type="ARBA" id="ARBA00022679"/>
    </source>
</evidence>
<dbReference type="EC" id="2.1.2.9" evidence="2 5"/>
<dbReference type="InterPro" id="IPR005794">
    <property type="entry name" value="Fmt"/>
</dbReference>
<keyword evidence="9" id="KW-1185">Reference proteome</keyword>
<dbReference type="Gene3D" id="3.40.50.12230">
    <property type="match status" value="1"/>
</dbReference>
<evidence type="ECO:0000256" key="1">
    <source>
        <dbReference type="ARBA" id="ARBA00010699"/>
    </source>
</evidence>
<feature type="binding site" evidence="5">
    <location>
        <begin position="106"/>
        <end position="109"/>
    </location>
    <ligand>
        <name>(6S)-5,6,7,8-tetrahydrofolate</name>
        <dbReference type="ChEBI" id="CHEBI:57453"/>
    </ligand>
</feature>
<dbReference type="CDD" id="cd08646">
    <property type="entry name" value="FMT_core_Met-tRNA-FMT_N"/>
    <property type="match status" value="1"/>
</dbReference>
<evidence type="ECO:0000259" key="7">
    <source>
        <dbReference type="Pfam" id="PF02911"/>
    </source>
</evidence>
<dbReference type="InterPro" id="IPR001555">
    <property type="entry name" value="GART_AS"/>
</dbReference>
<dbReference type="EMBL" id="CP101808">
    <property type="protein sequence ID" value="UUD36759.1"/>
    <property type="molecule type" value="Genomic_DNA"/>
</dbReference>
<keyword evidence="4 5" id="KW-0648">Protein biosynthesis</keyword>
<keyword evidence="3 5" id="KW-0808">Transferase</keyword>